<proteinExistence type="predicted"/>
<evidence type="ECO:0000313" key="2">
    <source>
        <dbReference type="EMBL" id="JAH57948.1"/>
    </source>
</evidence>
<protein>
    <submittedName>
        <fullName evidence="2">Uncharacterized protein</fullName>
    </submittedName>
</protein>
<name>A0A0E9TYZ8_ANGAN</name>
<evidence type="ECO:0000256" key="1">
    <source>
        <dbReference type="SAM" id="MobiDB-lite"/>
    </source>
</evidence>
<dbReference type="EMBL" id="GBXM01050629">
    <property type="protein sequence ID" value="JAH57948.1"/>
    <property type="molecule type" value="Transcribed_RNA"/>
</dbReference>
<feature type="region of interest" description="Disordered" evidence="1">
    <location>
        <begin position="1"/>
        <end position="28"/>
    </location>
</feature>
<sequence length="28" mass="3285">MYSTHLAWPRMVRLKQPSRSPDSESAPR</sequence>
<dbReference type="AlphaFoldDB" id="A0A0E9TYZ8"/>
<reference evidence="2" key="2">
    <citation type="journal article" date="2015" name="Fish Shellfish Immunol.">
        <title>Early steps in the European eel (Anguilla anguilla)-Vibrio vulnificus interaction in the gills: Role of the RtxA13 toxin.</title>
        <authorList>
            <person name="Callol A."/>
            <person name="Pajuelo D."/>
            <person name="Ebbesson L."/>
            <person name="Teles M."/>
            <person name="MacKenzie S."/>
            <person name="Amaro C."/>
        </authorList>
    </citation>
    <scope>NUCLEOTIDE SEQUENCE</scope>
</reference>
<accession>A0A0E9TYZ8</accession>
<organism evidence="2">
    <name type="scientific">Anguilla anguilla</name>
    <name type="common">European freshwater eel</name>
    <name type="synonym">Muraena anguilla</name>
    <dbReference type="NCBI Taxonomy" id="7936"/>
    <lineage>
        <taxon>Eukaryota</taxon>
        <taxon>Metazoa</taxon>
        <taxon>Chordata</taxon>
        <taxon>Craniata</taxon>
        <taxon>Vertebrata</taxon>
        <taxon>Euteleostomi</taxon>
        <taxon>Actinopterygii</taxon>
        <taxon>Neopterygii</taxon>
        <taxon>Teleostei</taxon>
        <taxon>Anguilliformes</taxon>
        <taxon>Anguillidae</taxon>
        <taxon>Anguilla</taxon>
    </lineage>
</organism>
<reference evidence="2" key="1">
    <citation type="submission" date="2014-11" db="EMBL/GenBank/DDBJ databases">
        <authorList>
            <person name="Amaro Gonzalez C."/>
        </authorList>
    </citation>
    <scope>NUCLEOTIDE SEQUENCE</scope>
</reference>